<comment type="caution">
    <text evidence="2">The sequence shown here is derived from an EMBL/GenBank/DDBJ whole genome shotgun (WGS) entry which is preliminary data.</text>
</comment>
<organism evidence="2 3">
    <name type="scientific">Candidatus Methylobacter oryzae</name>
    <dbReference type="NCBI Taxonomy" id="2497749"/>
    <lineage>
        <taxon>Bacteria</taxon>
        <taxon>Pseudomonadati</taxon>
        <taxon>Pseudomonadota</taxon>
        <taxon>Gammaproteobacteria</taxon>
        <taxon>Methylococcales</taxon>
        <taxon>Methylococcaceae</taxon>
        <taxon>Methylobacter</taxon>
    </lineage>
</organism>
<evidence type="ECO:0000313" key="2">
    <source>
        <dbReference type="EMBL" id="TRX02897.1"/>
    </source>
</evidence>
<feature type="chain" id="PRO_5046603548" description="Entry exclusion lipoprotein TrbK" evidence="1">
    <location>
        <begin position="25"/>
        <end position="69"/>
    </location>
</feature>
<gene>
    <name evidence="2" type="ORF">EKO24_001020</name>
</gene>
<dbReference type="RefSeq" id="WP_127028601.1">
    <property type="nucleotide sequence ID" value="NZ_RYFG02000009.1"/>
</dbReference>
<keyword evidence="3" id="KW-1185">Reference proteome</keyword>
<sequence>MMKKNLSICLLALITVLISGCAKTTWMNPNKPDKQAQMDLAECQNNAIRKNEPMQTCMTSKGYYTDASK</sequence>
<proteinExistence type="predicted"/>
<name>A0ABY3CGD3_9GAMM</name>
<dbReference type="PROSITE" id="PS51257">
    <property type="entry name" value="PROKAR_LIPOPROTEIN"/>
    <property type="match status" value="1"/>
</dbReference>
<accession>A0ABY3CGD3</accession>
<protein>
    <recommendedName>
        <fullName evidence="4">Entry exclusion lipoprotein TrbK</fullName>
    </recommendedName>
</protein>
<evidence type="ECO:0008006" key="4">
    <source>
        <dbReference type="Google" id="ProtNLM"/>
    </source>
</evidence>
<keyword evidence="1" id="KW-0732">Signal</keyword>
<evidence type="ECO:0000256" key="1">
    <source>
        <dbReference type="SAM" id="SignalP"/>
    </source>
</evidence>
<evidence type="ECO:0000313" key="3">
    <source>
        <dbReference type="Proteomes" id="UP000733744"/>
    </source>
</evidence>
<dbReference type="EMBL" id="RYFG02000009">
    <property type="protein sequence ID" value="TRX02897.1"/>
    <property type="molecule type" value="Genomic_DNA"/>
</dbReference>
<reference evidence="2 3" key="1">
    <citation type="journal article" date="2019" name="Antonie Van Leeuwenhoek">
        <title>Description of 'Ca. Methylobacter oryzae' KRF1, a novel species from the environmentally important Methylobacter clade 2.</title>
        <authorList>
            <person name="Khatri K."/>
            <person name="Mohite J.A."/>
            <person name="Pandit P.S."/>
            <person name="Bahulikar R."/>
            <person name="Rahalkar M.C."/>
        </authorList>
    </citation>
    <scope>NUCLEOTIDE SEQUENCE [LARGE SCALE GENOMIC DNA]</scope>
    <source>
        <strain evidence="2 3">KRF1</strain>
    </source>
</reference>
<feature type="signal peptide" evidence="1">
    <location>
        <begin position="1"/>
        <end position="24"/>
    </location>
</feature>
<dbReference type="Proteomes" id="UP000733744">
    <property type="component" value="Unassembled WGS sequence"/>
</dbReference>